<dbReference type="EMBL" id="GL945487">
    <property type="protein sequence ID" value="EGN94843.1"/>
    <property type="molecule type" value="Genomic_DNA"/>
</dbReference>
<evidence type="ECO:0000313" key="2">
    <source>
        <dbReference type="Proteomes" id="UP000008063"/>
    </source>
</evidence>
<dbReference type="Proteomes" id="UP000008063">
    <property type="component" value="Unassembled WGS sequence"/>
</dbReference>
<dbReference type="AlphaFoldDB" id="F8Q9T8"/>
<protein>
    <submittedName>
        <fullName evidence="1">Uncharacterized protein</fullName>
    </submittedName>
</protein>
<name>F8Q9T8_SERL3</name>
<evidence type="ECO:0000313" key="1">
    <source>
        <dbReference type="EMBL" id="EGN94843.1"/>
    </source>
</evidence>
<feature type="non-terminal residue" evidence="1">
    <location>
        <position position="1"/>
    </location>
</feature>
<gene>
    <name evidence="1" type="ORF">SERLA73DRAFT_143722</name>
</gene>
<organism evidence="2">
    <name type="scientific">Serpula lacrymans var. lacrymans (strain S7.3)</name>
    <name type="common">Dry rot fungus</name>
    <dbReference type="NCBI Taxonomy" id="936435"/>
    <lineage>
        <taxon>Eukaryota</taxon>
        <taxon>Fungi</taxon>
        <taxon>Dikarya</taxon>
        <taxon>Basidiomycota</taxon>
        <taxon>Agaricomycotina</taxon>
        <taxon>Agaricomycetes</taxon>
        <taxon>Agaricomycetidae</taxon>
        <taxon>Boletales</taxon>
        <taxon>Coniophorineae</taxon>
        <taxon>Serpulaceae</taxon>
        <taxon>Serpula</taxon>
    </lineage>
</organism>
<dbReference type="HOGENOM" id="CLU_3093208_0_0_1"/>
<accession>F8Q9T8</accession>
<proteinExistence type="predicted"/>
<keyword evidence="2" id="KW-1185">Reference proteome</keyword>
<feature type="non-terminal residue" evidence="1">
    <location>
        <position position="53"/>
    </location>
</feature>
<reference evidence="2" key="1">
    <citation type="journal article" date="2011" name="Science">
        <title>The plant cell wall-decomposing machinery underlies the functional diversity of forest fungi.</title>
        <authorList>
            <person name="Eastwood D.C."/>
            <person name="Floudas D."/>
            <person name="Binder M."/>
            <person name="Majcherczyk A."/>
            <person name="Schneider P."/>
            <person name="Aerts A."/>
            <person name="Asiegbu F.O."/>
            <person name="Baker S.E."/>
            <person name="Barry K."/>
            <person name="Bendiksby M."/>
            <person name="Blumentritt M."/>
            <person name="Coutinho P.M."/>
            <person name="Cullen D."/>
            <person name="de Vries R.P."/>
            <person name="Gathman A."/>
            <person name="Goodell B."/>
            <person name="Henrissat B."/>
            <person name="Ihrmark K."/>
            <person name="Kauserud H."/>
            <person name="Kohler A."/>
            <person name="LaButti K."/>
            <person name="Lapidus A."/>
            <person name="Lavin J.L."/>
            <person name="Lee Y.-H."/>
            <person name="Lindquist E."/>
            <person name="Lilly W."/>
            <person name="Lucas S."/>
            <person name="Morin E."/>
            <person name="Murat C."/>
            <person name="Oguiza J.A."/>
            <person name="Park J."/>
            <person name="Pisabarro A.G."/>
            <person name="Riley R."/>
            <person name="Rosling A."/>
            <person name="Salamov A."/>
            <person name="Schmidt O."/>
            <person name="Schmutz J."/>
            <person name="Skrede I."/>
            <person name="Stenlid J."/>
            <person name="Wiebenga A."/>
            <person name="Xie X."/>
            <person name="Kuees U."/>
            <person name="Hibbett D.S."/>
            <person name="Hoffmeister D."/>
            <person name="Hoegberg N."/>
            <person name="Martin F."/>
            <person name="Grigoriev I.V."/>
            <person name="Watkinson S.C."/>
        </authorList>
    </citation>
    <scope>NUCLEOTIDE SEQUENCE [LARGE SCALE GENOMIC DNA]</scope>
    <source>
        <strain evidence="2">strain S7.3</strain>
    </source>
</reference>
<dbReference type="InParanoid" id="F8Q9T8"/>
<sequence length="53" mass="5175">SPGTTSSKVLVEGGTGRRAAAAALGRAFVSNADINALARPEGLDGGFAAFSNP</sequence>